<dbReference type="AlphaFoldDB" id="A0A2U8WDZ6"/>
<organism evidence="2 3">
    <name type="scientific">Methylobacterium durans</name>
    <dbReference type="NCBI Taxonomy" id="2202825"/>
    <lineage>
        <taxon>Bacteria</taxon>
        <taxon>Pseudomonadati</taxon>
        <taxon>Pseudomonadota</taxon>
        <taxon>Alphaproteobacteria</taxon>
        <taxon>Hyphomicrobiales</taxon>
        <taxon>Methylobacteriaceae</taxon>
        <taxon>Methylobacterium</taxon>
    </lineage>
</organism>
<evidence type="ECO:0000256" key="1">
    <source>
        <dbReference type="SAM" id="MobiDB-lite"/>
    </source>
</evidence>
<keyword evidence="3" id="KW-1185">Reference proteome</keyword>
<protein>
    <submittedName>
        <fullName evidence="2">Uncharacterized protein</fullName>
    </submittedName>
</protein>
<evidence type="ECO:0000313" key="2">
    <source>
        <dbReference type="EMBL" id="AWN43502.1"/>
    </source>
</evidence>
<name>A0A2U8WDZ6_9HYPH</name>
<dbReference type="EMBL" id="CP029550">
    <property type="protein sequence ID" value="AWN43502.1"/>
    <property type="molecule type" value="Genomic_DNA"/>
</dbReference>
<sequence>MDPGVQDEVERLRVLVGAFELALGHLFEASPGGSEARARLAADLHELLDRTNERQAGSPAAQTYEALLRRLGAAAPDDPSGLGVVPTPEQGLPPVGPGA</sequence>
<dbReference type="RefSeq" id="WP_109894361.1">
    <property type="nucleotide sequence ID" value="NZ_CP029550.1"/>
</dbReference>
<dbReference type="KEGG" id="mets:DK389_27075"/>
<gene>
    <name evidence="2" type="ORF">DK389_27075</name>
</gene>
<accession>A0A2U8WDZ6</accession>
<dbReference type="Proteomes" id="UP000245926">
    <property type="component" value="Chromosome"/>
</dbReference>
<proteinExistence type="predicted"/>
<dbReference type="OrthoDB" id="7997210at2"/>
<feature type="region of interest" description="Disordered" evidence="1">
    <location>
        <begin position="75"/>
        <end position="99"/>
    </location>
</feature>
<reference evidence="3" key="1">
    <citation type="submission" date="2018-05" db="EMBL/GenBank/DDBJ databases">
        <title>Complete Genome Sequence of Methylobacterium sp. 17SD2-17.</title>
        <authorList>
            <person name="Srinivasan S."/>
        </authorList>
    </citation>
    <scope>NUCLEOTIDE SEQUENCE [LARGE SCALE GENOMIC DNA]</scope>
    <source>
        <strain evidence="3">17SD2-17</strain>
    </source>
</reference>
<evidence type="ECO:0000313" key="3">
    <source>
        <dbReference type="Proteomes" id="UP000245926"/>
    </source>
</evidence>